<dbReference type="PANTHER" id="PTHR35205">
    <property type="entry name" value="NB-ARC AND TPR DOMAIN PROTEIN"/>
    <property type="match status" value="1"/>
</dbReference>
<dbReference type="SUPFAM" id="SSF52540">
    <property type="entry name" value="P-loop containing nucleoside triphosphate hydrolases"/>
    <property type="match status" value="1"/>
</dbReference>
<dbReference type="Pfam" id="PF13424">
    <property type="entry name" value="TPR_12"/>
    <property type="match status" value="2"/>
</dbReference>
<evidence type="ECO:0000313" key="6">
    <source>
        <dbReference type="Proteomes" id="UP000676310"/>
    </source>
</evidence>
<evidence type="ECO:0000256" key="1">
    <source>
        <dbReference type="SAM" id="MobiDB-lite"/>
    </source>
</evidence>
<dbReference type="SUPFAM" id="SSF48452">
    <property type="entry name" value="TPR-like"/>
    <property type="match status" value="1"/>
</dbReference>
<feature type="region of interest" description="Disordered" evidence="1">
    <location>
        <begin position="1"/>
        <end position="20"/>
    </location>
</feature>
<dbReference type="EMBL" id="CAJRGZ010000036">
    <property type="protein sequence ID" value="CAG5189852.1"/>
    <property type="molecule type" value="Genomic_DNA"/>
</dbReference>
<reference evidence="5" key="1">
    <citation type="submission" date="2021-05" db="EMBL/GenBank/DDBJ databases">
        <authorList>
            <person name="Stam R."/>
        </authorList>
    </citation>
    <scope>NUCLEOTIDE SEQUENCE</scope>
    <source>
        <strain evidence="5">CS162</strain>
    </source>
</reference>
<dbReference type="PRINTS" id="PR00364">
    <property type="entry name" value="DISEASERSIST"/>
</dbReference>
<comment type="caution">
    <text evidence="5">The sequence shown here is derived from an EMBL/GenBank/DDBJ whole genome shotgun (WGS) entry which is preliminary data.</text>
</comment>
<dbReference type="InterPro" id="IPR056681">
    <property type="entry name" value="DUF7779"/>
</dbReference>
<evidence type="ECO:0000313" key="5">
    <source>
        <dbReference type="EMBL" id="CAG5189852.1"/>
    </source>
</evidence>
<evidence type="ECO:0000259" key="4">
    <source>
        <dbReference type="Pfam" id="PF25000"/>
    </source>
</evidence>
<dbReference type="Pfam" id="PF25000">
    <property type="entry name" value="DUF7779"/>
    <property type="match status" value="1"/>
</dbReference>
<organism evidence="5 6">
    <name type="scientific">Alternaria atra</name>
    <dbReference type="NCBI Taxonomy" id="119953"/>
    <lineage>
        <taxon>Eukaryota</taxon>
        <taxon>Fungi</taxon>
        <taxon>Dikarya</taxon>
        <taxon>Ascomycota</taxon>
        <taxon>Pezizomycotina</taxon>
        <taxon>Dothideomycetes</taxon>
        <taxon>Pleosporomycetidae</taxon>
        <taxon>Pleosporales</taxon>
        <taxon>Pleosporineae</taxon>
        <taxon>Pleosporaceae</taxon>
        <taxon>Alternaria</taxon>
        <taxon>Alternaria sect. Ulocladioides</taxon>
    </lineage>
</organism>
<gene>
    <name evidence="5" type="ORF">ALTATR162_LOCUS12099</name>
</gene>
<accession>A0A8J2ICQ5</accession>
<proteinExistence type="predicted"/>
<dbReference type="InterPro" id="IPR019734">
    <property type="entry name" value="TPR_rpt"/>
</dbReference>
<feature type="domain" description="NB-ARC" evidence="2">
    <location>
        <begin position="300"/>
        <end position="441"/>
    </location>
</feature>
<dbReference type="GeneID" id="67012444"/>
<evidence type="ECO:0000259" key="2">
    <source>
        <dbReference type="Pfam" id="PF00931"/>
    </source>
</evidence>
<dbReference type="AlphaFoldDB" id="A0A8J2ICQ5"/>
<dbReference type="SMART" id="SM00028">
    <property type="entry name" value="TPR"/>
    <property type="match status" value="6"/>
</dbReference>
<dbReference type="InterPro" id="IPR011990">
    <property type="entry name" value="TPR-like_helical_dom_sf"/>
</dbReference>
<dbReference type="RefSeq" id="XP_043175679.1">
    <property type="nucleotide sequence ID" value="XM_043319744.1"/>
</dbReference>
<dbReference type="Gene3D" id="1.25.40.10">
    <property type="entry name" value="Tetratricopeptide repeat domain"/>
    <property type="match status" value="2"/>
</dbReference>
<name>A0A8J2ICQ5_9PLEO</name>
<keyword evidence="6" id="KW-1185">Reference proteome</keyword>
<evidence type="ECO:0008006" key="7">
    <source>
        <dbReference type="Google" id="ProtNLM"/>
    </source>
</evidence>
<dbReference type="Gene3D" id="3.40.50.300">
    <property type="entry name" value="P-loop containing nucleotide triphosphate hydrolases"/>
    <property type="match status" value="1"/>
</dbReference>
<evidence type="ECO:0000259" key="3">
    <source>
        <dbReference type="Pfam" id="PF24809"/>
    </source>
</evidence>
<dbReference type="PANTHER" id="PTHR35205:SF1">
    <property type="entry name" value="ZU5 DOMAIN-CONTAINING PROTEIN"/>
    <property type="match status" value="1"/>
</dbReference>
<dbReference type="Pfam" id="PF00931">
    <property type="entry name" value="NB-ARC"/>
    <property type="match status" value="1"/>
</dbReference>
<dbReference type="InterPro" id="IPR002182">
    <property type="entry name" value="NB-ARC"/>
</dbReference>
<dbReference type="Proteomes" id="UP000676310">
    <property type="component" value="Unassembled WGS sequence"/>
</dbReference>
<dbReference type="GO" id="GO:0043531">
    <property type="term" value="F:ADP binding"/>
    <property type="evidence" value="ECO:0007669"/>
    <property type="project" value="InterPro"/>
</dbReference>
<feature type="domain" description="DUF7708" evidence="3">
    <location>
        <begin position="119"/>
        <end position="253"/>
    </location>
</feature>
<dbReference type="OrthoDB" id="5394701at2759"/>
<sequence>MHGEHDTHQGGAGSCAASCSSEENSALPPLPIAAATYWLVLSTLMMSAKARKEERTASPLWHRALERYREELNQNEDYQSVTEIASLDDLLNYTKTIEKSLPRDRNAFGSLQRLGPALKFVDDFSAVIAVCFGADAKLTAFVWGSIRLMLTLASSAGDTFKDVLDMLEELSLTLPRLRTYETSLEMDRVLEAALVDVYTEVICFYARCIHFFRSHPHVLLRRGAWEDFRDDFARTLKRIRRLSTTVENEADFARMKCDRGKYDEVLGLMEKFKETKLQEDGPKRYQNIPSTLNPRFWGREDVLNALQEALSPEQKSCQLKTFALYGMGGVGKTQIALQYANRHRESYKTVLWVSADNVINMGQSFREIAKLLGLSQTEQEVQDTQGCMLKVKNWLTEASDPWILIFDNADNLEVLRHAWPTNGAGSVLLTTRDANAVHSPASKGFHVQPFDVAVGSEVLLNLVGLDCTSTSNREKAVEITKALGGLPLALTQVGGFIVQRKLPLRDFLPLYERNASRIDARKTSISDYEHTLSTVWEMSMKRLEGDARILFDMMPYFQPDGIDEIILSQGSRSLHEPTYEFLQDDMDLGDAEEVLLRTSLVNKNAENAVLSIHRLIQATILRNQSPDAQKKIFDIVVRILSWGFPNTWSEDIGHQFQSWANCEKCLPHVNHLVAQRERHKIGLACPQGYGELLLRCSWYLYERECYDIAKSLINAALETFEDKSTLSYASAVDLLGLLDLDMNNPDKALIPFEEAFAIRKRLLKPTDGMIASSLNNIALAYTEMGELDKAYATHEEAISIRLGTNSDRIGNSYSNMSSLLLRMNKPDEAENMLKRCPSLKDFTDETFIKTGNPRFSGDMVLLSRIRIKQGRLDEALRLASKALAFRKKLLGNRLKTCDSLYDVASLLHMHGNSASAIELLSQLTNIAGSIPEGKGQLARAYYKLAVLQHERGRHEESHTCKEMAESLRAELKPDAEGAAFIEEEFRWAVCQLDTLEKCRNRAMLRKSLATWPQTLDQTYDHILTAISEEDSEYAMRILQWLTFSARLLSAEEIAEVVAIDVARNPAFDPNKVLEDR</sequence>
<dbReference type="InterPro" id="IPR027417">
    <property type="entry name" value="P-loop_NTPase"/>
</dbReference>
<dbReference type="Pfam" id="PF24809">
    <property type="entry name" value="DUF7708"/>
    <property type="match status" value="1"/>
</dbReference>
<protein>
    <recommendedName>
        <fullName evidence="7">NB-ARC domain-containing protein</fullName>
    </recommendedName>
</protein>
<dbReference type="InterPro" id="IPR056125">
    <property type="entry name" value="DUF7708"/>
</dbReference>
<feature type="domain" description="DUF7779" evidence="4">
    <location>
        <begin position="539"/>
        <end position="625"/>
    </location>
</feature>